<proteinExistence type="predicted"/>
<comment type="caution">
    <text evidence="1">The sequence shown here is derived from an EMBL/GenBank/DDBJ whole genome shotgun (WGS) entry which is preliminary data.</text>
</comment>
<evidence type="ECO:0000313" key="1">
    <source>
        <dbReference type="EMBL" id="KKL82507.1"/>
    </source>
</evidence>
<dbReference type="AlphaFoldDB" id="A0A0F9I548"/>
<name>A0A0F9I548_9ZZZZ</name>
<accession>A0A0F9I548</accession>
<gene>
    <name evidence="1" type="ORF">LCGC14_1984060</name>
</gene>
<reference evidence="1" key="1">
    <citation type="journal article" date="2015" name="Nature">
        <title>Complex archaea that bridge the gap between prokaryotes and eukaryotes.</title>
        <authorList>
            <person name="Spang A."/>
            <person name="Saw J.H."/>
            <person name="Jorgensen S.L."/>
            <person name="Zaremba-Niedzwiedzka K."/>
            <person name="Martijn J."/>
            <person name="Lind A.E."/>
            <person name="van Eijk R."/>
            <person name="Schleper C."/>
            <person name="Guy L."/>
            <person name="Ettema T.J."/>
        </authorList>
    </citation>
    <scope>NUCLEOTIDE SEQUENCE</scope>
</reference>
<dbReference type="EMBL" id="LAZR01022258">
    <property type="protein sequence ID" value="KKL82507.1"/>
    <property type="molecule type" value="Genomic_DNA"/>
</dbReference>
<protein>
    <submittedName>
        <fullName evidence="1">Uncharacterized protein</fullName>
    </submittedName>
</protein>
<organism evidence="1">
    <name type="scientific">marine sediment metagenome</name>
    <dbReference type="NCBI Taxonomy" id="412755"/>
    <lineage>
        <taxon>unclassified sequences</taxon>
        <taxon>metagenomes</taxon>
        <taxon>ecological metagenomes</taxon>
    </lineage>
</organism>
<sequence length="312" mass="36168">MRITFAERPIYQAPLSVLEHLYYYTVQYGLSVRQFTGAHWRYWEWLPKRLSKAQNDPEGLKEIIAELDRFAAGSEERLQRRRAQIRKGKWEEKEIVLNAQLLSVLAALPGELLAIGFKKVIGCEGLPSRLQNVDLLIRGGKGEDTDFVEPGFLLLGDRHLLMIEVKTRGGAKSSRDYPPNQLLNYLQLVAKCHDSASSSLPNVFTHLILVPSTDPKWLENHSEWVIETCDSSGRLRIDPDACIRLSKKKASYDYERLKNMAREIPIYYRSWQQLYEAFEFGIKQFDDKRNHWHWQKVGGEIKELATRAGMYK</sequence>